<proteinExistence type="predicted"/>
<organism evidence="2 3">
    <name type="scientific">Linum trigynum</name>
    <dbReference type="NCBI Taxonomy" id="586398"/>
    <lineage>
        <taxon>Eukaryota</taxon>
        <taxon>Viridiplantae</taxon>
        <taxon>Streptophyta</taxon>
        <taxon>Embryophyta</taxon>
        <taxon>Tracheophyta</taxon>
        <taxon>Spermatophyta</taxon>
        <taxon>Magnoliopsida</taxon>
        <taxon>eudicotyledons</taxon>
        <taxon>Gunneridae</taxon>
        <taxon>Pentapetalae</taxon>
        <taxon>rosids</taxon>
        <taxon>fabids</taxon>
        <taxon>Malpighiales</taxon>
        <taxon>Linaceae</taxon>
        <taxon>Linum</taxon>
    </lineage>
</organism>
<feature type="compositionally biased region" description="Basic and acidic residues" evidence="1">
    <location>
        <begin position="38"/>
        <end position="56"/>
    </location>
</feature>
<dbReference type="Proteomes" id="UP001497516">
    <property type="component" value="Chromosome 8"/>
</dbReference>
<reference evidence="2 3" key="1">
    <citation type="submission" date="2024-04" db="EMBL/GenBank/DDBJ databases">
        <authorList>
            <person name="Fracassetti M."/>
        </authorList>
    </citation>
    <scope>NUCLEOTIDE SEQUENCE [LARGE SCALE GENOMIC DNA]</scope>
</reference>
<dbReference type="EMBL" id="OZ034821">
    <property type="protein sequence ID" value="CAL1407065.1"/>
    <property type="molecule type" value="Genomic_DNA"/>
</dbReference>
<accession>A0AAV2GBK6</accession>
<evidence type="ECO:0000256" key="1">
    <source>
        <dbReference type="SAM" id="MobiDB-lite"/>
    </source>
</evidence>
<dbReference type="AlphaFoldDB" id="A0AAV2GBK6"/>
<evidence type="ECO:0000313" key="2">
    <source>
        <dbReference type="EMBL" id="CAL1407065.1"/>
    </source>
</evidence>
<name>A0AAV2GBK6_9ROSI</name>
<evidence type="ECO:0000313" key="3">
    <source>
        <dbReference type="Proteomes" id="UP001497516"/>
    </source>
</evidence>
<sequence length="77" mass="8624">MPTIEEEMEIEECIKDQGHQFSSMLEILSQILAMLKEKDAPESSKRQKAKGKEVRGEIPASPAHPEGKKSEEEDGVE</sequence>
<gene>
    <name evidence="2" type="ORF">LTRI10_LOCUS46754</name>
</gene>
<feature type="region of interest" description="Disordered" evidence="1">
    <location>
        <begin position="38"/>
        <end position="77"/>
    </location>
</feature>
<keyword evidence="3" id="KW-1185">Reference proteome</keyword>
<protein>
    <submittedName>
        <fullName evidence="2">Uncharacterized protein</fullName>
    </submittedName>
</protein>